<comment type="caution">
    <text evidence="1">The sequence shown here is derived from an EMBL/GenBank/DDBJ whole genome shotgun (WGS) entry which is preliminary data.</text>
</comment>
<keyword evidence="2" id="KW-1185">Reference proteome</keyword>
<dbReference type="EMBL" id="SJPJ01000002">
    <property type="protein sequence ID" value="TWT76804.1"/>
    <property type="molecule type" value="Genomic_DNA"/>
</dbReference>
<dbReference type="Proteomes" id="UP000315010">
    <property type="component" value="Unassembled WGS sequence"/>
</dbReference>
<gene>
    <name evidence="1" type="ORF">CA13_73030</name>
</gene>
<proteinExistence type="predicted"/>
<sequence length="84" mass="9320">MMLLPLRHEVLQSNKRSVKAPLQLALCPACKSHCKTACIRIKTCVTRSDNPVNASRAAWMELINTERYPSHTGATTSATASYQF</sequence>
<evidence type="ECO:0000313" key="1">
    <source>
        <dbReference type="EMBL" id="TWT76804.1"/>
    </source>
</evidence>
<accession>A0A5C5YPG2</accession>
<organism evidence="1 2">
    <name type="scientific">Novipirellula herctigrandis</name>
    <dbReference type="NCBI Taxonomy" id="2527986"/>
    <lineage>
        <taxon>Bacteria</taxon>
        <taxon>Pseudomonadati</taxon>
        <taxon>Planctomycetota</taxon>
        <taxon>Planctomycetia</taxon>
        <taxon>Pirellulales</taxon>
        <taxon>Pirellulaceae</taxon>
        <taxon>Novipirellula</taxon>
    </lineage>
</organism>
<name>A0A5C5YPG2_9BACT</name>
<protein>
    <submittedName>
        <fullName evidence="1">Uncharacterized protein</fullName>
    </submittedName>
</protein>
<evidence type="ECO:0000313" key="2">
    <source>
        <dbReference type="Proteomes" id="UP000315010"/>
    </source>
</evidence>
<dbReference type="AlphaFoldDB" id="A0A5C5YPG2"/>
<reference evidence="1 2" key="1">
    <citation type="submission" date="2019-02" db="EMBL/GenBank/DDBJ databases">
        <title>Deep-cultivation of Planctomycetes and their phenomic and genomic characterization uncovers novel biology.</title>
        <authorList>
            <person name="Wiegand S."/>
            <person name="Jogler M."/>
            <person name="Boedeker C."/>
            <person name="Pinto D."/>
            <person name="Vollmers J."/>
            <person name="Rivas-Marin E."/>
            <person name="Kohn T."/>
            <person name="Peeters S.H."/>
            <person name="Heuer A."/>
            <person name="Rast P."/>
            <person name="Oberbeckmann S."/>
            <person name="Bunk B."/>
            <person name="Jeske O."/>
            <person name="Meyerdierks A."/>
            <person name="Storesund J.E."/>
            <person name="Kallscheuer N."/>
            <person name="Luecker S."/>
            <person name="Lage O.M."/>
            <person name="Pohl T."/>
            <person name="Merkel B.J."/>
            <person name="Hornburger P."/>
            <person name="Mueller R.-W."/>
            <person name="Bruemmer F."/>
            <person name="Labrenz M."/>
            <person name="Spormann A.M."/>
            <person name="Op Den Camp H."/>
            <person name="Overmann J."/>
            <person name="Amann R."/>
            <person name="Jetten M.S.M."/>
            <person name="Mascher T."/>
            <person name="Medema M.H."/>
            <person name="Devos D.P."/>
            <person name="Kaster A.-K."/>
            <person name="Ovreas L."/>
            <person name="Rohde M."/>
            <person name="Galperin M.Y."/>
            <person name="Jogler C."/>
        </authorList>
    </citation>
    <scope>NUCLEOTIDE SEQUENCE [LARGE SCALE GENOMIC DNA]</scope>
    <source>
        <strain evidence="1 2">CA13</strain>
    </source>
</reference>